<evidence type="ECO:0000256" key="2">
    <source>
        <dbReference type="ARBA" id="ARBA00022448"/>
    </source>
</evidence>
<keyword evidence="4 8" id="KW-0732">Signal</keyword>
<feature type="domain" description="PBP" evidence="9">
    <location>
        <begin position="49"/>
        <end position="336"/>
    </location>
</feature>
<dbReference type="InterPro" id="IPR050962">
    <property type="entry name" value="Phosphate-bind_PstS"/>
</dbReference>
<dbReference type="Gene3D" id="3.40.190.10">
    <property type="entry name" value="Periplasmic binding protein-like II"/>
    <property type="match status" value="2"/>
</dbReference>
<accession>A0ABX3SN67</accession>
<name>A0ABX3SN67_MYCMA</name>
<evidence type="ECO:0000256" key="6">
    <source>
        <dbReference type="ARBA" id="ARBA00023288"/>
    </source>
</evidence>
<comment type="similarity">
    <text evidence="1 7">Belongs to the PstS family.</text>
</comment>
<keyword evidence="5" id="KW-0564">Palmitate</keyword>
<dbReference type="InterPro" id="IPR005673">
    <property type="entry name" value="ABC_phos-bd_PstS"/>
</dbReference>
<evidence type="ECO:0000313" key="10">
    <source>
        <dbReference type="EMBL" id="ORA79793.1"/>
    </source>
</evidence>
<gene>
    <name evidence="10" type="ORF">BST29_18095</name>
</gene>
<dbReference type="Proteomes" id="UP000243140">
    <property type="component" value="Unassembled WGS sequence"/>
</dbReference>
<protein>
    <recommendedName>
        <fullName evidence="7">Phosphate-binding protein</fullName>
    </recommendedName>
</protein>
<evidence type="ECO:0000256" key="3">
    <source>
        <dbReference type="ARBA" id="ARBA00022592"/>
    </source>
</evidence>
<dbReference type="PANTHER" id="PTHR42996">
    <property type="entry name" value="PHOSPHATE-BINDING PROTEIN PSTS"/>
    <property type="match status" value="1"/>
</dbReference>
<reference evidence="10 11" key="1">
    <citation type="submission" date="2017-02" db="EMBL/GenBank/DDBJ databases">
        <title>The new phylogeny of genus Mycobacterium.</title>
        <authorList>
            <person name="Tortoli E."/>
            <person name="Trovato A."/>
            <person name="Cirillo D.M."/>
        </authorList>
    </citation>
    <scope>NUCLEOTIDE SEQUENCE [LARGE SCALE GENOMIC DNA]</scope>
    <source>
        <strain evidence="10 11">IP1130001</strain>
    </source>
</reference>
<sequence>MKLKRFGAALTALASGALILSGCGGGNSNTAGGSSTPSPLPVPVDCAGTKALKASGSTAQANAMTRFIKAFEQACPGQTLNYTPNGSGAGISEFTGKQTDFGGSDVPLAANEYDAAQQRCGSRAWDLPVVFGPIAITYNVTGLNSLTLDAVTAAKIFNGGITTWNDPAIQALNKGVALPAEPIRVVFRSDLSGTSDNFQRYLDAASNGAWGKGTGKTFNGGVGEGAKGNDGTSSAVKATEGAVTYNEWSFAQAKNLNMAKIITSAGQDPVVISADSVGKTIAGATVSGKGNDLVLNLVSFYRPKQQGAYPIVLATYEIVCSKYPDPQVGMAVRAFLQSTIGAGQNGLADNGYIPVPDAWKLWLKAAVNAIT</sequence>
<feature type="signal peptide" evidence="8">
    <location>
        <begin position="1"/>
        <end position="17"/>
    </location>
</feature>
<dbReference type="NCBIfam" id="TIGR00975">
    <property type="entry name" value="3a0107s03"/>
    <property type="match status" value="1"/>
</dbReference>
<evidence type="ECO:0000313" key="11">
    <source>
        <dbReference type="Proteomes" id="UP000243140"/>
    </source>
</evidence>
<dbReference type="PANTHER" id="PTHR42996:SF1">
    <property type="entry name" value="PHOSPHATE-BINDING PROTEIN PSTS"/>
    <property type="match status" value="1"/>
</dbReference>
<comment type="caution">
    <text evidence="10">The sequence shown here is derived from an EMBL/GenBank/DDBJ whole genome shotgun (WGS) entry which is preliminary data.</text>
</comment>
<dbReference type="InterPro" id="IPR024370">
    <property type="entry name" value="PBP_domain"/>
</dbReference>
<evidence type="ECO:0000256" key="1">
    <source>
        <dbReference type="ARBA" id="ARBA00008725"/>
    </source>
</evidence>
<dbReference type="PIRSF" id="PIRSF002756">
    <property type="entry name" value="PstS"/>
    <property type="match status" value="1"/>
</dbReference>
<proteinExistence type="inferred from homology"/>
<dbReference type="EMBL" id="MVHV01000020">
    <property type="protein sequence ID" value="ORA79793.1"/>
    <property type="molecule type" value="Genomic_DNA"/>
</dbReference>
<dbReference type="CDD" id="cd13565">
    <property type="entry name" value="PBP2_PstS"/>
    <property type="match status" value="1"/>
</dbReference>
<dbReference type="SUPFAM" id="SSF53850">
    <property type="entry name" value="Periplasmic binding protein-like II"/>
    <property type="match status" value="1"/>
</dbReference>
<organism evidence="10 11">
    <name type="scientific">Mycobacterium malmoense</name>
    <dbReference type="NCBI Taxonomy" id="1780"/>
    <lineage>
        <taxon>Bacteria</taxon>
        <taxon>Bacillati</taxon>
        <taxon>Actinomycetota</taxon>
        <taxon>Actinomycetes</taxon>
        <taxon>Mycobacteriales</taxon>
        <taxon>Mycobacteriaceae</taxon>
        <taxon>Mycobacterium</taxon>
    </lineage>
</organism>
<feature type="chain" id="PRO_5045854716" description="Phosphate-binding protein" evidence="8">
    <location>
        <begin position="18"/>
        <end position="371"/>
    </location>
</feature>
<keyword evidence="2 7" id="KW-0813">Transport</keyword>
<evidence type="ECO:0000259" key="9">
    <source>
        <dbReference type="Pfam" id="PF12849"/>
    </source>
</evidence>
<dbReference type="PROSITE" id="PS51257">
    <property type="entry name" value="PROKAR_LIPOPROTEIN"/>
    <property type="match status" value="1"/>
</dbReference>
<evidence type="ECO:0000256" key="8">
    <source>
        <dbReference type="SAM" id="SignalP"/>
    </source>
</evidence>
<dbReference type="Pfam" id="PF12849">
    <property type="entry name" value="PBP_like_2"/>
    <property type="match status" value="1"/>
</dbReference>
<evidence type="ECO:0000256" key="4">
    <source>
        <dbReference type="ARBA" id="ARBA00022729"/>
    </source>
</evidence>
<keyword evidence="3 7" id="KW-0592">Phosphate transport</keyword>
<keyword evidence="11" id="KW-1185">Reference proteome</keyword>
<dbReference type="RefSeq" id="WP_083011419.1">
    <property type="nucleotide sequence ID" value="NZ_CP060015.1"/>
</dbReference>
<keyword evidence="6" id="KW-0449">Lipoprotein</keyword>
<evidence type="ECO:0000256" key="7">
    <source>
        <dbReference type="PIRNR" id="PIRNR002756"/>
    </source>
</evidence>
<evidence type="ECO:0000256" key="5">
    <source>
        <dbReference type="ARBA" id="ARBA00023139"/>
    </source>
</evidence>